<dbReference type="EMBL" id="JBHSAM010000017">
    <property type="protein sequence ID" value="MFC4099396.1"/>
    <property type="molecule type" value="Genomic_DNA"/>
</dbReference>
<keyword evidence="1" id="KW-0472">Membrane</keyword>
<comment type="caution">
    <text evidence="2">The sequence shown here is derived from an EMBL/GenBank/DDBJ whole genome shotgun (WGS) entry which is preliminary data.</text>
</comment>
<keyword evidence="1" id="KW-0812">Transmembrane</keyword>
<dbReference type="Proteomes" id="UP001595715">
    <property type="component" value="Unassembled WGS sequence"/>
</dbReference>
<name>A0ABV8K0F3_9BACL</name>
<feature type="transmembrane region" description="Helical" evidence="1">
    <location>
        <begin position="44"/>
        <end position="60"/>
    </location>
</feature>
<feature type="transmembrane region" description="Helical" evidence="1">
    <location>
        <begin position="21"/>
        <end position="38"/>
    </location>
</feature>
<proteinExistence type="predicted"/>
<accession>A0ABV8K0F3</accession>
<evidence type="ECO:0000313" key="3">
    <source>
        <dbReference type="Proteomes" id="UP001595715"/>
    </source>
</evidence>
<reference evidence="3" key="1">
    <citation type="journal article" date="2019" name="Int. J. Syst. Evol. Microbiol.">
        <title>The Global Catalogue of Microorganisms (GCM) 10K type strain sequencing project: providing services to taxonomists for standard genome sequencing and annotation.</title>
        <authorList>
            <consortium name="The Broad Institute Genomics Platform"/>
            <consortium name="The Broad Institute Genome Sequencing Center for Infectious Disease"/>
            <person name="Wu L."/>
            <person name="Ma J."/>
        </authorList>
    </citation>
    <scope>NUCLEOTIDE SEQUENCE [LARGE SCALE GENOMIC DNA]</scope>
    <source>
        <strain evidence="3">IBRC-M 10987</strain>
    </source>
</reference>
<keyword evidence="1" id="KW-1133">Transmembrane helix</keyword>
<evidence type="ECO:0000313" key="2">
    <source>
        <dbReference type="EMBL" id="MFC4099396.1"/>
    </source>
</evidence>
<organism evidence="2 3">
    <name type="scientific">Paenibacillus xanthanilyticus</name>
    <dbReference type="NCBI Taxonomy" id="1783531"/>
    <lineage>
        <taxon>Bacteria</taxon>
        <taxon>Bacillati</taxon>
        <taxon>Bacillota</taxon>
        <taxon>Bacilli</taxon>
        <taxon>Bacillales</taxon>
        <taxon>Paenibacillaceae</taxon>
        <taxon>Paenibacillus</taxon>
    </lineage>
</organism>
<evidence type="ECO:0000256" key="1">
    <source>
        <dbReference type="SAM" id="Phobius"/>
    </source>
</evidence>
<protein>
    <submittedName>
        <fullName evidence="2">Uncharacterized protein</fullName>
    </submittedName>
</protein>
<keyword evidence="3" id="KW-1185">Reference proteome</keyword>
<sequence length="93" mass="11100">MKEIRSIDFSKKYKQIATKNEFLIFILTSLLTILSLILTFVQSIWCVLLILPISIFWGLYSNYKKIQYVEEVDTGTKLFVDNNVWKKYKKQKK</sequence>
<gene>
    <name evidence="2" type="ORF">ACFOZ8_06955</name>
</gene>
<dbReference type="RefSeq" id="WP_377718082.1">
    <property type="nucleotide sequence ID" value="NZ_JBHSAM010000017.1"/>
</dbReference>